<protein>
    <recommendedName>
        <fullName evidence="2">Transposase IS204/IS1001/IS1096/IS1165 DDE domain-containing protein</fullName>
    </recommendedName>
</protein>
<evidence type="ECO:0000259" key="2">
    <source>
        <dbReference type="Pfam" id="PF01610"/>
    </source>
</evidence>
<evidence type="ECO:0000256" key="1">
    <source>
        <dbReference type="SAM" id="MobiDB-lite"/>
    </source>
</evidence>
<feature type="domain" description="Transposase IS204/IS1001/IS1096/IS1165 DDE" evidence="2">
    <location>
        <begin position="344"/>
        <end position="469"/>
    </location>
</feature>
<proteinExistence type="predicted"/>
<dbReference type="InterPro" id="IPR002560">
    <property type="entry name" value="Transposase_DDE"/>
</dbReference>
<sequence length="878" mass="97997">MSTFDPAVVRAIIRNTLPSSAKRSAFDKDWDKAVAAKVKGWQKSRKKIYGMTEQLQWEANVVKYVDYVHKLTMPFPGKPTSSLPSDIPLYGPQFLPPTYRDLTMHHNAPKIQAGLTYLKPIFTCHPFYFPELAICPGCDSTNITWEGWNTKGHRKIHGVHRDEFVIGCQLRCDGACGATHEAAHKRNKGRPANEKETEPTFCFATTNMMLWANWEFWAIPQLHLLEHMKSQLDYLNTYQSKHSSFFDYYKLQDFLDPFDPLLGGASISDEIISEVFLEFTAWSCQSESETYMRTLHGICLSMDATFKVVDKAVIVDKKRKRTTAMQGGIMSLINEWTEILNWTMCQTKRNAEMSQILSGYARRCEELAVDLPEIVVVDDCCHFRSAILQSLPNAKIVLDTYHLMMRYLAAVVNGMRNPHRSAVAHDIVDVILKARATKDHPAEYWSQEEQESKLQEAYEKWVKKGTVWSAAAQKVHEDQLAHVKKGCLTRPRQDIRTDGSRIEGTNKHWNSIMRSHPSGVELFTALAHDFMHRRNMRVGFNARVDGQHPVRSRDAFLSSTHGSHHVRLTDHIAKRWNDLLFQVEQRRNHNTDLAPLPRLPVVNSGEAFGLVSSSHAKTFSGLLEEQVKQHQNDPPTKEELLEPSVDLVELAERKDLDEVEPRSATLLRSMHIDPALRLLPQDNVPTASQASTPILVSGGPANVAESAPEVCDLTGDSSFDIAPTQSVNPRQSIDLVADASPVAPSPSPPDALSLLSSDIPSPAPGTVSTMRPSLKRKHPKADQPSQQQQQQEGSARSHGGSDSAECEDRSGGSRQVEPEAKRPCLPSSNKGAKAVSMIKTKIAVRGGGSKVGPRIDSFFQPYKSAGNGSAPSARPHPL</sequence>
<comment type="caution">
    <text evidence="3">The sequence shown here is derived from an EMBL/GenBank/DDBJ whole genome shotgun (WGS) entry which is preliminary data.</text>
</comment>
<name>A0A4Z0AAH1_9AGAM</name>
<organism evidence="3 4">
    <name type="scientific">Hericium alpestre</name>
    <dbReference type="NCBI Taxonomy" id="135208"/>
    <lineage>
        <taxon>Eukaryota</taxon>
        <taxon>Fungi</taxon>
        <taxon>Dikarya</taxon>
        <taxon>Basidiomycota</taxon>
        <taxon>Agaricomycotina</taxon>
        <taxon>Agaricomycetes</taxon>
        <taxon>Russulales</taxon>
        <taxon>Hericiaceae</taxon>
        <taxon>Hericium</taxon>
    </lineage>
</organism>
<feature type="region of interest" description="Disordered" evidence="1">
    <location>
        <begin position="739"/>
        <end position="878"/>
    </location>
</feature>
<feature type="compositionally biased region" description="Basic and acidic residues" evidence="1">
    <location>
        <begin position="806"/>
        <end position="822"/>
    </location>
</feature>
<dbReference type="Pfam" id="PF01610">
    <property type="entry name" value="DDE_Tnp_ISL3"/>
    <property type="match status" value="1"/>
</dbReference>
<dbReference type="AlphaFoldDB" id="A0A4Z0AAH1"/>
<feature type="compositionally biased region" description="Low complexity" evidence="1">
    <location>
        <begin position="750"/>
        <end position="760"/>
    </location>
</feature>
<evidence type="ECO:0000313" key="4">
    <source>
        <dbReference type="Proteomes" id="UP000298061"/>
    </source>
</evidence>
<evidence type="ECO:0000313" key="3">
    <source>
        <dbReference type="EMBL" id="TFY83333.1"/>
    </source>
</evidence>
<gene>
    <name evidence="3" type="ORF">EWM64_g678</name>
</gene>
<keyword evidence="4" id="KW-1185">Reference proteome</keyword>
<accession>A0A4Z0AAH1</accession>
<dbReference type="Proteomes" id="UP000298061">
    <property type="component" value="Unassembled WGS sequence"/>
</dbReference>
<reference evidence="3 4" key="1">
    <citation type="submission" date="2019-02" db="EMBL/GenBank/DDBJ databases">
        <title>Genome sequencing of the rare red list fungi Hericium alpestre (H. flagellum).</title>
        <authorList>
            <person name="Buettner E."/>
            <person name="Kellner H."/>
        </authorList>
    </citation>
    <scope>NUCLEOTIDE SEQUENCE [LARGE SCALE GENOMIC DNA]</scope>
    <source>
        <strain evidence="3 4">DSM 108284</strain>
    </source>
</reference>
<dbReference type="EMBL" id="SFCI01000036">
    <property type="protein sequence ID" value="TFY83333.1"/>
    <property type="molecule type" value="Genomic_DNA"/>
</dbReference>
<dbReference type="OrthoDB" id="2638305at2759"/>